<sequence>MKIMKTMKYDYKVMEHLKNRYIGKTYFKYASEMTKLRKQQLDPSGNMSDHLGEIRRLMDRIGLLGKPLDDYEKPALLIGSLPSAYDNVVETFLASHVPTDPNQPPEYEQLEHALEAEYDRRQDRKEDAVVVEAKDVFEAANVGEETMVEVEVKKLVLVEVVDLET</sequence>
<dbReference type="AlphaFoldDB" id="A0A225VB22"/>
<keyword evidence="2" id="KW-1185">Reference proteome</keyword>
<reference evidence="2" key="1">
    <citation type="submission" date="2017-03" db="EMBL/GenBank/DDBJ databases">
        <title>Phytopthora megakarya and P. palmivora, two closely related causual agents of cacao black pod achieved similar genome size and gene model numbers by different mechanisms.</title>
        <authorList>
            <person name="Ali S."/>
            <person name="Shao J."/>
            <person name="Larry D.J."/>
            <person name="Kronmiller B."/>
            <person name="Shen D."/>
            <person name="Strem M.D."/>
            <person name="Melnick R.L."/>
            <person name="Guiltinan M.J."/>
            <person name="Tyler B.M."/>
            <person name="Meinhardt L.W."/>
            <person name="Bailey B.A."/>
        </authorList>
    </citation>
    <scope>NUCLEOTIDE SEQUENCE [LARGE SCALE GENOMIC DNA]</scope>
    <source>
        <strain evidence="2">zdho120</strain>
    </source>
</reference>
<organism evidence="1 2">
    <name type="scientific">Phytophthora megakarya</name>
    <dbReference type="NCBI Taxonomy" id="4795"/>
    <lineage>
        <taxon>Eukaryota</taxon>
        <taxon>Sar</taxon>
        <taxon>Stramenopiles</taxon>
        <taxon>Oomycota</taxon>
        <taxon>Peronosporomycetes</taxon>
        <taxon>Peronosporales</taxon>
        <taxon>Peronosporaceae</taxon>
        <taxon>Phytophthora</taxon>
    </lineage>
</organism>
<name>A0A225VB22_9STRA</name>
<evidence type="ECO:0000313" key="1">
    <source>
        <dbReference type="EMBL" id="OWZ02896.1"/>
    </source>
</evidence>
<gene>
    <name evidence="1" type="ORF">PHMEG_00025466</name>
</gene>
<evidence type="ECO:0008006" key="3">
    <source>
        <dbReference type="Google" id="ProtNLM"/>
    </source>
</evidence>
<proteinExistence type="predicted"/>
<protein>
    <recommendedName>
        <fullName evidence="3">Polyprotein</fullName>
    </recommendedName>
</protein>
<accession>A0A225VB22</accession>
<dbReference type="Proteomes" id="UP000198211">
    <property type="component" value="Unassembled WGS sequence"/>
</dbReference>
<dbReference type="EMBL" id="NBNE01005870">
    <property type="protein sequence ID" value="OWZ02896.1"/>
    <property type="molecule type" value="Genomic_DNA"/>
</dbReference>
<dbReference type="Pfam" id="PF14223">
    <property type="entry name" value="Retrotran_gag_2"/>
    <property type="match status" value="1"/>
</dbReference>
<dbReference type="OrthoDB" id="121492at2759"/>
<comment type="caution">
    <text evidence="1">The sequence shown here is derived from an EMBL/GenBank/DDBJ whole genome shotgun (WGS) entry which is preliminary data.</text>
</comment>
<evidence type="ECO:0000313" key="2">
    <source>
        <dbReference type="Proteomes" id="UP000198211"/>
    </source>
</evidence>